<organism evidence="2 3">
    <name type="scientific">Dipteronia dyeriana</name>
    <dbReference type="NCBI Taxonomy" id="168575"/>
    <lineage>
        <taxon>Eukaryota</taxon>
        <taxon>Viridiplantae</taxon>
        <taxon>Streptophyta</taxon>
        <taxon>Embryophyta</taxon>
        <taxon>Tracheophyta</taxon>
        <taxon>Spermatophyta</taxon>
        <taxon>Magnoliopsida</taxon>
        <taxon>eudicotyledons</taxon>
        <taxon>Gunneridae</taxon>
        <taxon>Pentapetalae</taxon>
        <taxon>rosids</taxon>
        <taxon>malvids</taxon>
        <taxon>Sapindales</taxon>
        <taxon>Sapindaceae</taxon>
        <taxon>Hippocastanoideae</taxon>
        <taxon>Acereae</taxon>
        <taxon>Dipteronia</taxon>
    </lineage>
</organism>
<dbReference type="PANTHER" id="PTHR33116">
    <property type="entry name" value="REVERSE TRANSCRIPTASE ZINC-BINDING DOMAIN-CONTAINING PROTEIN-RELATED-RELATED"/>
    <property type="match status" value="1"/>
</dbReference>
<keyword evidence="1" id="KW-0472">Membrane</keyword>
<gene>
    <name evidence="2" type="ORF">Ddye_012010</name>
</gene>
<accession>A0AAD9X3M8</accession>
<evidence type="ECO:0000313" key="3">
    <source>
        <dbReference type="Proteomes" id="UP001280121"/>
    </source>
</evidence>
<evidence type="ECO:0008006" key="4">
    <source>
        <dbReference type="Google" id="ProtNLM"/>
    </source>
</evidence>
<keyword evidence="1" id="KW-0812">Transmembrane</keyword>
<dbReference type="AlphaFoldDB" id="A0AAD9X3M8"/>
<name>A0AAD9X3M8_9ROSI</name>
<evidence type="ECO:0000256" key="1">
    <source>
        <dbReference type="SAM" id="Phobius"/>
    </source>
</evidence>
<sequence>MEVPGKGYSEDGFSVGMSLSGFILYITVVTVFPPKWKTNLFYLPYLRAKIRCSFSPHIFILCAEAFACLITKFEKLRYGLGLRCSRGSPLISHMFFTDDSILFYKASPANCDRIKEILKVYEKGSDQQINLNKSKITFSPKVSLVFKLEFQSALEIQDCNSQEKYLGLPFMVGRSKIRTFIEIKDRVWKKFQSWKDNHFSFEGKEILIKMVAQENRNTVRAGGNARLLELVFSKAINFLSEFQSSKQALSPVAISFLGSLAEWIAPPLGQLKLNFAIIT</sequence>
<dbReference type="EMBL" id="JANJYI010000004">
    <property type="protein sequence ID" value="KAK2652154.1"/>
    <property type="molecule type" value="Genomic_DNA"/>
</dbReference>
<comment type="caution">
    <text evidence="2">The sequence shown here is derived from an EMBL/GenBank/DDBJ whole genome shotgun (WGS) entry which is preliminary data.</text>
</comment>
<feature type="transmembrane region" description="Helical" evidence="1">
    <location>
        <begin position="12"/>
        <end position="34"/>
    </location>
</feature>
<reference evidence="2" key="1">
    <citation type="journal article" date="2023" name="Plant J.">
        <title>Genome sequences and population genomics provide insights into the demographic history, inbreeding, and mutation load of two 'living fossil' tree species of Dipteronia.</title>
        <authorList>
            <person name="Feng Y."/>
            <person name="Comes H.P."/>
            <person name="Chen J."/>
            <person name="Zhu S."/>
            <person name="Lu R."/>
            <person name="Zhang X."/>
            <person name="Li P."/>
            <person name="Qiu J."/>
            <person name="Olsen K.M."/>
            <person name="Qiu Y."/>
        </authorList>
    </citation>
    <scope>NUCLEOTIDE SEQUENCE</scope>
    <source>
        <strain evidence="2">KIB01</strain>
    </source>
</reference>
<protein>
    <recommendedName>
        <fullName evidence="4">Reverse transcriptase domain-containing protein</fullName>
    </recommendedName>
</protein>
<keyword evidence="3" id="KW-1185">Reference proteome</keyword>
<evidence type="ECO:0000313" key="2">
    <source>
        <dbReference type="EMBL" id="KAK2652154.1"/>
    </source>
</evidence>
<proteinExistence type="predicted"/>
<dbReference type="Proteomes" id="UP001280121">
    <property type="component" value="Unassembled WGS sequence"/>
</dbReference>
<keyword evidence="1" id="KW-1133">Transmembrane helix</keyword>
<dbReference type="PANTHER" id="PTHR33116:SF86">
    <property type="entry name" value="REVERSE TRANSCRIPTASE DOMAIN-CONTAINING PROTEIN"/>
    <property type="match status" value="1"/>
</dbReference>